<name>A0A1R0X6R6_9BACL</name>
<dbReference type="RefSeq" id="WP_076142053.1">
    <property type="nucleotide sequence ID" value="NZ_MKQP01000026.1"/>
</dbReference>
<sequence length="412" mass="44338">MNNGRMTFRFDVNKDEPKPKPQVVERWSSGGLGTAEEYAEELRKEVGPAQQHTWVHEPNLRSTREAPPEDAYDYYSGTVDPRQQEWDEQDRDFRNTQQSYLLSDLVLDDRDKSAEVYTGGYGGSYHTRRPSYWWKLSLSVVGAIGTGLLLGYAALSFFYGGNMDSSSGTGITDTLATSGQTSGANDPAGVGTSGLPVTGTDDAGKNSIPVQVAAQSYYLLQYGVFSTPAGAEQARQELLDAGLAAGLDPADGNRVYAGMSSDREQAKLLSSGLKNQGIELYVREVELPGVERLGFAGNAEAVNSYFAVSGQLLSELSSQSASLLSGGQTDAAANTSAVSDLHLQWSEAVKALEQGITPEAKSICAALEKSMSQGISALSEYNKNKAQALLWEVQESMLSFLTSQKQLLSAMN</sequence>
<keyword evidence="2" id="KW-0812">Transmembrane</keyword>
<feature type="region of interest" description="Disordered" evidence="1">
    <location>
        <begin position="11"/>
        <end position="40"/>
    </location>
</feature>
<gene>
    <name evidence="4" type="ORF">BJP51_20685</name>
</gene>
<keyword evidence="2" id="KW-0472">Membrane</keyword>
<organism evidence="4 5">
    <name type="scientific">Paenibacillus odorifer</name>
    <dbReference type="NCBI Taxonomy" id="189426"/>
    <lineage>
        <taxon>Bacteria</taxon>
        <taxon>Bacillati</taxon>
        <taxon>Bacillota</taxon>
        <taxon>Bacilli</taxon>
        <taxon>Bacillales</taxon>
        <taxon>Paenibacillaceae</taxon>
        <taxon>Paenibacillus</taxon>
    </lineage>
</organism>
<feature type="domain" description="SPOR" evidence="3">
    <location>
        <begin position="215"/>
        <end position="282"/>
    </location>
</feature>
<evidence type="ECO:0000313" key="4">
    <source>
        <dbReference type="EMBL" id="OMD30229.1"/>
    </source>
</evidence>
<reference evidence="4 5" key="1">
    <citation type="submission" date="2016-10" db="EMBL/GenBank/DDBJ databases">
        <title>Paenibacillus species isolates.</title>
        <authorList>
            <person name="Beno S.M."/>
        </authorList>
    </citation>
    <scope>NUCLEOTIDE SEQUENCE [LARGE SCALE GENOMIC DNA]</scope>
    <source>
        <strain evidence="4 5">FSL H7-0604</strain>
    </source>
</reference>
<evidence type="ECO:0000256" key="1">
    <source>
        <dbReference type="SAM" id="MobiDB-lite"/>
    </source>
</evidence>
<protein>
    <recommendedName>
        <fullName evidence="3">SPOR domain-containing protein</fullName>
    </recommendedName>
</protein>
<dbReference type="InterPro" id="IPR036680">
    <property type="entry name" value="SPOR-like_sf"/>
</dbReference>
<accession>A0A1R0X6R6</accession>
<keyword evidence="2" id="KW-1133">Transmembrane helix</keyword>
<dbReference type="Pfam" id="PF05036">
    <property type="entry name" value="SPOR"/>
    <property type="match status" value="1"/>
</dbReference>
<comment type="caution">
    <text evidence="4">The sequence shown here is derived from an EMBL/GenBank/DDBJ whole genome shotgun (WGS) entry which is preliminary data.</text>
</comment>
<dbReference type="EMBL" id="MKQP01000026">
    <property type="protein sequence ID" value="OMD30229.1"/>
    <property type="molecule type" value="Genomic_DNA"/>
</dbReference>
<evidence type="ECO:0000256" key="2">
    <source>
        <dbReference type="SAM" id="Phobius"/>
    </source>
</evidence>
<evidence type="ECO:0000259" key="3">
    <source>
        <dbReference type="Pfam" id="PF05036"/>
    </source>
</evidence>
<proteinExistence type="predicted"/>
<dbReference type="Proteomes" id="UP000187465">
    <property type="component" value="Unassembled WGS sequence"/>
</dbReference>
<dbReference type="SUPFAM" id="SSF110997">
    <property type="entry name" value="Sporulation related repeat"/>
    <property type="match status" value="1"/>
</dbReference>
<evidence type="ECO:0000313" key="5">
    <source>
        <dbReference type="Proteomes" id="UP000187465"/>
    </source>
</evidence>
<dbReference type="InterPro" id="IPR007730">
    <property type="entry name" value="SPOR-like_dom"/>
</dbReference>
<feature type="transmembrane region" description="Helical" evidence="2">
    <location>
        <begin position="136"/>
        <end position="159"/>
    </location>
</feature>
<dbReference type="GO" id="GO:0042834">
    <property type="term" value="F:peptidoglycan binding"/>
    <property type="evidence" value="ECO:0007669"/>
    <property type="project" value="InterPro"/>
</dbReference>
<dbReference type="Gene3D" id="3.30.70.1070">
    <property type="entry name" value="Sporulation related repeat"/>
    <property type="match status" value="1"/>
</dbReference>
<dbReference type="AlphaFoldDB" id="A0A1R0X6R6"/>